<organism evidence="1 2">
    <name type="scientific">Glutinoglossum americanum</name>
    <dbReference type="NCBI Taxonomy" id="1670608"/>
    <lineage>
        <taxon>Eukaryota</taxon>
        <taxon>Fungi</taxon>
        <taxon>Dikarya</taxon>
        <taxon>Ascomycota</taxon>
        <taxon>Pezizomycotina</taxon>
        <taxon>Geoglossomycetes</taxon>
        <taxon>Geoglossales</taxon>
        <taxon>Geoglossaceae</taxon>
        <taxon>Glutinoglossum</taxon>
    </lineage>
</organism>
<evidence type="ECO:0000313" key="2">
    <source>
        <dbReference type="Proteomes" id="UP000698800"/>
    </source>
</evidence>
<dbReference type="AlphaFoldDB" id="A0A9P8I8B6"/>
<dbReference type="Proteomes" id="UP000698800">
    <property type="component" value="Unassembled WGS sequence"/>
</dbReference>
<dbReference type="OrthoDB" id="5106810at2759"/>
<evidence type="ECO:0000313" key="1">
    <source>
        <dbReference type="EMBL" id="KAH0542483.1"/>
    </source>
</evidence>
<accession>A0A9P8I8B6</accession>
<gene>
    <name evidence="1" type="ORF">FGG08_003154</name>
</gene>
<reference evidence="1" key="1">
    <citation type="submission" date="2021-03" db="EMBL/GenBank/DDBJ databases">
        <title>Comparative genomics and phylogenomic investigation of the class Geoglossomycetes provide insights into ecological specialization and systematics.</title>
        <authorList>
            <person name="Melie T."/>
            <person name="Pirro S."/>
            <person name="Miller A.N."/>
            <person name="Quandt A."/>
        </authorList>
    </citation>
    <scope>NUCLEOTIDE SEQUENCE</scope>
    <source>
        <strain evidence="1">GBOQ0MN5Z8</strain>
    </source>
</reference>
<protein>
    <submittedName>
        <fullName evidence="1">Uncharacterized protein</fullName>
    </submittedName>
</protein>
<name>A0A9P8I8B6_9PEZI</name>
<keyword evidence="2" id="KW-1185">Reference proteome</keyword>
<sequence>MEARPEARGPYASMEGTGQVLTRGSLRAISIYRRPRRVRKGTSSVNTIITLDRLSRTIRPTLPSCHTAGPLLLRRDRPLRASSALTPAAPNLRGPAYISSRHTERPIFYNVEATPTGAIQEFHDTIDTIEINNQLQEIKPSDVLTPSTIEYEFKE</sequence>
<dbReference type="EMBL" id="JAGHQL010000053">
    <property type="protein sequence ID" value="KAH0542483.1"/>
    <property type="molecule type" value="Genomic_DNA"/>
</dbReference>
<proteinExistence type="predicted"/>
<comment type="caution">
    <text evidence="1">The sequence shown here is derived from an EMBL/GenBank/DDBJ whole genome shotgun (WGS) entry which is preliminary data.</text>
</comment>